<feature type="domain" description="Bacteriophage tail tape measure C-terminal" evidence="3">
    <location>
        <begin position="852"/>
        <end position="925"/>
    </location>
</feature>
<comment type="caution">
    <text evidence="5">The sequence shown here is derived from an EMBL/GenBank/DDBJ whole genome shotgun (WGS) entry which is preliminary data.</text>
</comment>
<dbReference type="Pfam" id="PF09718">
    <property type="entry name" value="Tape_meas_lam_C"/>
    <property type="match status" value="1"/>
</dbReference>
<evidence type="ECO:0000259" key="2">
    <source>
        <dbReference type="Pfam" id="PF06120"/>
    </source>
</evidence>
<dbReference type="InterPro" id="IPR009302">
    <property type="entry name" value="Tail_length_tape_measure"/>
</dbReference>
<dbReference type="Pfam" id="PF20155">
    <property type="entry name" value="TMP_3"/>
    <property type="match status" value="1"/>
</dbReference>
<dbReference type="EMBL" id="AGCI01000084">
    <property type="protein sequence ID" value="EHM40226.1"/>
    <property type="molecule type" value="Genomic_DNA"/>
</dbReference>
<protein>
    <submittedName>
        <fullName evidence="5">Phage tail tape measure protein, lambda family</fullName>
    </submittedName>
</protein>
<dbReference type="Proteomes" id="UP000005959">
    <property type="component" value="Unassembled WGS sequence"/>
</dbReference>
<dbReference type="PATRIC" id="fig|1002364.3.peg.3179"/>
<dbReference type="Pfam" id="PF06120">
    <property type="entry name" value="Phage_HK97_TLTM"/>
    <property type="match status" value="1"/>
</dbReference>
<evidence type="ECO:0000313" key="6">
    <source>
        <dbReference type="Proteomes" id="UP000005959"/>
    </source>
</evidence>
<accession>G9YA96</accession>
<keyword evidence="1" id="KW-0175">Coiled coil</keyword>
<gene>
    <name evidence="5" type="ORF">HMPREF0454_03517</name>
</gene>
<proteinExistence type="predicted"/>
<dbReference type="InterPro" id="IPR006431">
    <property type="entry name" value="Phage_tape_meas_C"/>
</dbReference>
<dbReference type="NCBIfam" id="TIGR01541">
    <property type="entry name" value="tape_meas_lam_C"/>
    <property type="match status" value="1"/>
</dbReference>
<feature type="coiled-coil region" evidence="1">
    <location>
        <begin position="491"/>
        <end position="518"/>
    </location>
</feature>
<evidence type="ECO:0000256" key="1">
    <source>
        <dbReference type="SAM" id="Coils"/>
    </source>
</evidence>
<sequence>MATLRELIIKVSANSSSFQTEIARASRMGNDYYKTMEQGGKRASAATKQTQRALQDLNSEMASVKSSAASMAGAFAGAFATHQLIQYADTWSQLSGRLRLASTSTDDFSAAQSALMEISQRTGTSLEANSSLYSRIASSLRDAGYASKDVASVTETIATSLKLSGASTEEASSVITQLSQALASGVLRGEEFNSIMLNGGRLAKLLADGMGTSVGGLRNMAEAVKLTTDRIVPLLTNVEQLRKEFDTLPATVSGSAQKVKNSFMAWVGGANQASGASAMLAGTLDSVAENMNTVAAGALAAIGGARFAGGMLGNVGTQTAQLIDARKNEIALSAARAEAAIQSQRKAAADAIAAERAHQLATTELELAKNTNAEALATQNATAKRSALIAANATLAQSNKAVSASQLALNKATSAMSLVRSGAAGLLSLVGGIPGALMLGAGAWYMMYQKQEQARESALQYANTINDVRDSLRTMSVTQMKSNIGQASISLTEQNRAIDEQNDKVEKLRHQHEAAAATVEAAKNGLMVYTDVTATASRLASELAIEEGNLEKMMGKRKDTQKLIDDLTSQSVSKMAEMSGAVGSLAEMYSRLNTVTRQSTLMTTPAYAGPALSALDGKQQAAMDKAQRQNILAGLQGLEKARQQATFEADDLNLPSGQYEKYINLAVEGERKLEALRQSKPHKGAKTEEEKTADTYEKLIKQQKEQIALDGQNTELAKAKYQISQGELQTLTASQKQTLLQNAALIDQQKIRQQIAAYEANLADSNASARASNNAELVGYGQGSLTRGRMQEMLKIREEFEQKNVEIQRQYQGGEISESLYKQEVALNKKYLDERLRDQEGYYSASDAMRNDWNAGFAEGLSNWMDTASNYADQTASLVSNTMSGFVDTLSGALSGNKTSWEDWSKSVLQSMQKVILNAMLVNSIKGLGGAGFMSMFGGGSSGAAGDAGGAFSSGAYGNLTLNAKGGAYASEGLSAYSNSIVDTPTYFAFAKGAGLMGEAGPEAIMPLTRSPDGSLGVRVMGSQPEMSNGLSSPNITQHIHVNGNGDAALIRAMEEAARKGANDGAKKARMDILQDFQTRGQARRLLGV</sequence>
<dbReference type="NCBIfam" id="TIGR02675">
    <property type="entry name" value="tape_meas_nterm"/>
    <property type="match status" value="1"/>
</dbReference>
<dbReference type="HOGENOM" id="CLU_009102_2_0_6"/>
<evidence type="ECO:0000313" key="5">
    <source>
        <dbReference type="EMBL" id="EHM40226.1"/>
    </source>
</evidence>
<name>G9YA96_HAFAL</name>
<evidence type="ECO:0000259" key="4">
    <source>
        <dbReference type="Pfam" id="PF20155"/>
    </source>
</evidence>
<dbReference type="AlphaFoldDB" id="G9YA96"/>
<reference evidence="5 6" key="1">
    <citation type="submission" date="2011-08" db="EMBL/GenBank/DDBJ databases">
        <authorList>
            <person name="Weinstock G."/>
            <person name="Sodergren E."/>
            <person name="Clifton S."/>
            <person name="Fulton L."/>
            <person name="Fulton B."/>
            <person name="Courtney L."/>
            <person name="Fronick C."/>
            <person name="Harrison M."/>
            <person name="Strong C."/>
            <person name="Farmer C."/>
            <person name="Delahaunty K."/>
            <person name="Markovic C."/>
            <person name="Hall O."/>
            <person name="Minx P."/>
            <person name="Tomlinson C."/>
            <person name="Mitreva M."/>
            <person name="Hou S."/>
            <person name="Chen J."/>
            <person name="Wollam A."/>
            <person name="Pepin K.H."/>
            <person name="Johnson M."/>
            <person name="Bhonagiri V."/>
            <person name="Zhang X."/>
            <person name="Suruliraj S."/>
            <person name="Warren W."/>
            <person name="Chinwalla A."/>
            <person name="Mardis E.R."/>
            <person name="Wilson R.K."/>
        </authorList>
    </citation>
    <scope>NUCLEOTIDE SEQUENCE [LARGE SCALE GENOMIC DNA]</scope>
    <source>
        <strain evidence="5 6">ATCC 51873</strain>
    </source>
</reference>
<organism evidence="5 6">
    <name type="scientific">Hafnia alvei ATCC 51873</name>
    <dbReference type="NCBI Taxonomy" id="1002364"/>
    <lineage>
        <taxon>Bacteria</taxon>
        <taxon>Pseudomonadati</taxon>
        <taxon>Pseudomonadota</taxon>
        <taxon>Gammaproteobacteria</taxon>
        <taxon>Enterobacterales</taxon>
        <taxon>Hafniaceae</taxon>
        <taxon>Hafnia</taxon>
    </lineage>
</organism>
<evidence type="ECO:0000259" key="3">
    <source>
        <dbReference type="Pfam" id="PF09718"/>
    </source>
</evidence>
<dbReference type="InterPro" id="IPR013491">
    <property type="entry name" value="Tape_meas_N"/>
</dbReference>
<dbReference type="RefSeq" id="WP_004094749.1">
    <property type="nucleotide sequence ID" value="NZ_JH417541.1"/>
</dbReference>
<feature type="domain" description="Tail length tape measure" evidence="2">
    <location>
        <begin position="408"/>
        <end position="654"/>
    </location>
</feature>
<feature type="domain" description="Tape measure protein N-terminal" evidence="4">
    <location>
        <begin position="83"/>
        <end position="271"/>
    </location>
</feature>